<dbReference type="EMBL" id="GBXM01099285">
    <property type="protein sequence ID" value="JAH09292.1"/>
    <property type="molecule type" value="Transcribed_RNA"/>
</dbReference>
<sequence>MLTYISLIRQAT</sequence>
<reference evidence="1" key="1">
    <citation type="submission" date="2014-11" db="EMBL/GenBank/DDBJ databases">
        <authorList>
            <person name="Amaro Gonzalez C."/>
        </authorList>
    </citation>
    <scope>NUCLEOTIDE SEQUENCE</scope>
</reference>
<accession>A0A0E9PYF3</accession>
<evidence type="ECO:0000313" key="1">
    <source>
        <dbReference type="EMBL" id="JAH09292.1"/>
    </source>
</evidence>
<protein>
    <submittedName>
        <fullName evidence="1">Uncharacterized protein</fullName>
    </submittedName>
</protein>
<proteinExistence type="predicted"/>
<name>A0A0E9PYF3_ANGAN</name>
<organism evidence="1">
    <name type="scientific">Anguilla anguilla</name>
    <name type="common">European freshwater eel</name>
    <name type="synonym">Muraena anguilla</name>
    <dbReference type="NCBI Taxonomy" id="7936"/>
    <lineage>
        <taxon>Eukaryota</taxon>
        <taxon>Metazoa</taxon>
        <taxon>Chordata</taxon>
        <taxon>Craniata</taxon>
        <taxon>Vertebrata</taxon>
        <taxon>Euteleostomi</taxon>
        <taxon>Actinopterygii</taxon>
        <taxon>Neopterygii</taxon>
        <taxon>Teleostei</taxon>
        <taxon>Anguilliformes</taxon>
        <taxon>Anguillidae</taxon>
        <taxon>Anguilla</taxon>
    </lineage>
</organism>
<reference evidence="1" key="2">
    <citation type="journal article" date="2015" name="Fish Shellfish Immunol.">
        <title>Early steps in the European eel (Anguilla anguilla)-Vibrio vulnificus interaction in the gills: Role of the RtxA13 toxin.</title>
        <authorList>
            <person name="Callol A."/>
            <person name="Pajuelo D."/>
            <person name="Ebbesson L."/>
            <person name="Teles M."/>
            <person name="MacKenzie S."/>
            <person name="Amaro C."/>
        </authorList>
    </citation>
    <scope>NUCLEOTIDE SEQUENCE</scope>
</reference>